<dbReference type="InterPro" id="IPR006676">
    <property type="entry name" value="tRNA_splic"/>
</dbReference>
<dbReference type="InterPro" id="IPR006677">
    <property type="entry name" value="tRNA_intron_Endonuc_cat-like"/>
</dbReference>
<dbReference type="GO" id="GO:0003676">
    <property type="term" value="F:nucleic acid binding"/>
    <property type="evidence" value="ECO:0007669"/>
    <property type="project" value="InterPro"/>
</dbReference>
<evidence type="ECO:0000313" key="9">
    <source>
        <dbReference type="Proteomes" id="UP000799772"/>
    </source>
</evidence>
<dbReference type="Pfam" id="PF01974">
    <property type="entry name" value="tRNA_int_endo"/>
    <property type="match status" value="1"/>
</dbReference>
<dbReference type="PANTHER" id="PTHR21227">
    <property type="entry name" value="TRNA-SPLICING ENDONUCLEASE SUBUNIT SEN2"/>
    <property type="match status" value="1"/>
</dbReference>
<keyword evidence="3 4" id="KW-0456">Lyase</keyword>
<feature type="domain" description="tRNA intron endonuclease catalytic" evidence="7">
    <location>
        <begin position="279"/>
        <end position="374"/>
    </location>
</feature>
<dbReference type="EC" id="4.6.1.16" evidence="4"/>
<evidence type="ECO:0000256" key="3">
    <source>
        <dbReference type="ARBA" id="ARBA00023239"/>
    </source>
</evidence>
<protein>
    <recommendedName>
        <fullName evidence="4">tRNA-splicing endonuclease subunit Sen2</fullName>
        <ecNumber evidence="4">4.6.1.16</ecNumber>
    </recommendedName>
</protein>
<feature type="compositionally biased region" description="Polar residues" evidence="6">
    <location>
        <begin position="166"/>
        <end position="180"/>
    </location>
</feature>
<dbReference type="GO" id="GO:0005737">
    <property type="term" value="C:cytoplasm"/>
    <property type="evidence" value="ECO:0007669"/>
    <property type="project" value="TreeGrafter"/>
</dbReference>
<dbReference type="GO" id="GO:0000214">
    <property type="term" value="C:tRNA-intron endonuclease complex"/>
    <property type="evidence" value="ECO:0007669"/>
    <property type="project" value="UniProtKB-UniRule"/>
</dbReference>
<dbReference type="CDD" id="cd22363">
    <property type="entry name" value="tRNA-intron_lyase_C"/>
    <property type="match status" value="1"/>
</dbReference>
<feature type="compositionally biased region" description="Basic and acidic residues" evidence="6">
    <location>
        <begin position="125"/>
        <end position="163"/>
    </location>
</feature>
<feature type="active site" evidence="5">
    <location>
        <position position="317"/>
    </location>
</feature>
<comment type="similarity">
    <text evidence="1 4">Belongs to the tRNA-intron endonuclease family.</text>
</comment>
<dbReference type="SUPFAM" id="SSF53032">
    <property type="entry name" value="tRNA-intron endonuclease catalytic domain-like"/>
    <property type="match status" value="1"/>
</dbReference>
<sequence>MDSSNEVRKTPPVRQRRPNYGKIHAKPLPLDIYPLPIFLPHNPLSLLWIGYTLLSHFWSRPSSHVPAPYKGCFSPETRSIHVTDEAAIRALWEHGFFGKGTLSRSEPTWLDQERKRRGLVEGLTSEEHTEQRRRERIEMKRERARKQREILESQLTEEVKDGDAVLQSTEPNSTESQQPVTEEPASENAADEIDEMLPNYSLSGTNVKQYVAAQTDVTNEEHLQLSFEEAFFLTYGLGVLAIEVPDRPAGTMSQLLTLFRRYSYFPPATPDALRTDDAFLVNYVVYHHFRSLGWVVRPGNKFAVDFLLYKGGPVFAHAEFALIIVPSYVHSYWFQTEERKEGVKLMRRRLDWWWLHSVHRIQNQVFKTLVLVYVEIPPPTGDQDTAIVGVGELLSGYRVREIVLKRWTPNRSRD</sequence>
<reference evidence="8" key="1">
    <citation type="journal article" date="2020" name="Stud. Mycol.">
        <title>101 Dothideomycetes genomes: a test case for predicting lifestyles and emergence of pathogens.</title>
        <authorList>
            <person name="Haridas S."/>
            <person name="Albert R."/>
            <person name="Binder M."/>
            <person name="Bloem J."/>
            <person name="Labutti K."/>
            <person name="Salamov A."/>
            <person name="Andreopoulos B."/>
            <person name="Baker S."/>
            <person name="Barry K."/>
            <person name="Bills G."/>
            <person name="Bluhm B."/>
            <person name="Cannon C."/>
            <person name="Castanera R."/>
            <person name="Culley D."/>
            <person name="Daum C."/>
            <person name="Ezra D."/>
            <person name="Gonzalez J."/>
            <person name="Henrissat B."/>
            <person name="Kuo A."/>
            <person name="Liang C."/>
            <person name="Lipzen A."/>
            <person name="Lutzoni F."/>
            <person name="Magnuson J."/>
            <person name="Mondo S."/>
            <person name="Nolan M."/>
            <person name="Ohm R."/>
            <person name="Pangilinan J."/>
            <person name="Park H.-J."/>
            <person name="Ramirez L."/>
            <person name="Alfaro M."/>
            <person name="Sun H."/>
            <person name="Tritt A."/>
            <person name="Yoshinaga Y."/>
            <person name="Zwiers L.-H."/>
            <person name="Turgeon B."/>
            <person name="Goodwin S."/>
            <person name="Spatafora J."/>
            <person name="Crous P."/>
            <person name="Grigoriev I."/>
        </authorList>
    </citation>
    <scope>NUCLEOTIDE SEQUENCE</scope>
    <source>
        <strain evidence="8">CBS 133067</strain>
    </source>
</reference>
<feature type="active site" evidence="5">
    <location>
        <position position="309"/>
    </location>
</feature>
<evidence type="ECO:0000256" key="4">
    <source>
        <dbReference type="PIRNR" id="PIRNR011789"/>
    </source>
</evidence>
<feature type="active site" evidence="5">
    <location>
        <position position="367"/>
    </location>
</feature>
<dbReference type="InterPro" id="IPR016589">
    <property type="entry name" value="tRNA_splic_SEN2"/>
</dbReference>
<dbReference type="PIRSF" id="PIRSF011789">
    <property type="entry name" value="tRNA_splic_SEN2"/>
    <property type="match status" value="1"/>
</dbReference>
<dbReference type="FunFam" id="3.40.1350.10:FF:000007">
    <property type="entry name" value="tRNA-splicing endonuclease subunit Sen2"/>
    <property type="match status" value="1"/>
</dbReference>
<feature type="region of interest" description="Disordered" evidence="6">
    <location>
        <begin position="1"/>
        <end position="20"/>
    </location>
</feature>
<dbReference type="GO" id="GO:0000213">
    <property type="term" value="F:tRNA-intron lyase activity"/>
    <property type="evidence" value="ECO:0007669"/>
    <property type="project" value="UniProtKB-UniRule"/>
</dbReference>
<dbReference type="GO" id="GO:0000379">
    <property type="term" value="P:tRNA-type intron splice site recognition and cleavage"/>
    <property type="evidence" value="ECO:0007669"/>
    <property type="project" value="TreeGrafter"/>
</dbReference>
<keyword evidence="2 4" id="KW-0819">tRNA processing</keyword>
<dbReference type="InterPro" id="IPR011856">
    <property type="entry name" value="tRNA_endonuc-like_dom_sf"/>
</dbReference>
<dbReference type="PANTHER" id="PTHR21227:SF0">
    <property type="entry name" value="TRNA-SPLICING ENDONUCLEASE SUBUNIT SEN2"/>
    <property type="match status" value="1"/>
</dbReference>
<comment type="caution">
    <text evidence="8">The sequence shown here is derived from an EMBL/GenBank/DDBJ whole genome shotgun (WGS) entry which is preliminary data.</text>
</comment>
<dbReference type="InterPro" id="IPR036167">
    <property type="entry name" value="tRNA_intron_Endo_cat-like_sf"/>
</dbReference>
<evidence type="ECO:0000256" key="6">
    <source>
        <dbReference type="SAM" id="MobiDB-lite"/>
    </source>
</evidence>
<evidence type="ECO:0000256" key="5">
    <source>
        <dbReference type="PIRSR" id="PIRSR011789-1"/>
    </source>
</evidence>
<dbReference type="AlphaFoldDB" id="A0A9P4ICM1"/>
<evidence type="ECO:0000256" key="2">
    <source>
        <dbReference type="ARBA" id="ARBA00022694"/>
    </source>
</evidence>
<evidence type="ECO:0000313" key="8">
    <source>
        <dbReference type="EMBL" id="KAF2096077.1"/>
    </source>
</evidence>
<comment type="function">
    <text evidence="4">Constitutes one of the two catalytic subunit of the tRNA-splicing endonuclease complex, a complex responsible for identification and cleavage of the splice sites in pre-tRNA. It cleaves pre-tRNA at the 5'- and 3'-splice sites to release the intron. The products are an intron and two tRNA half-molecules bearing 2',3'-cyclic phosphate and 5'-OH termini. There are no conserved sequences at the splice sites, but the intron is invariably located at the same site in the gene, placing the splice sites an invariant distance from the constant structural features of the tRNA body.</text>
</comment>
<keyword evidence="9" id="KW-1185">Reference proteome</keyword>
<dbReference type="OrthoDB" id="10249562at2759"/>
<organism evidence="8 9">
    <name type="scientific">Rhizodiscina lignyota</name>
    <dbReference type="NCBI Taxonomy" id="1504668"/>
    <lineage>
        <taxon>Eukaryota</taxon>
        <taxon>Fungi</taxon>
        <taxon>Dikarya</taxon>
        <taxon>Ascomycota</taxon>
        <taxon>Pezizomycotina</taxon>
        <taxon>Dothideomycetes</taxon>
        <taxon>Pleosporomycetidae</taxon>
        <taxon>Aulographales</taxon>
        <taxon>Rhizodiscinaceae</taxon>
        <taxon>Rhizodiscina</taxon>
    </lineage>
</organism>
<dbReference type="EMBL" id="ML978130">
    <property type="protein sequence ID" value="KAF2096077.1"/>
    <property type="molecule type" value="Genomic_DNA"/>
</dbReference>
<dbReference type="Gene3D" id="3.40.1350.10">
    <property type="match status" value="1"/>
</dbReference>
<dbReference type="Proteomes" id="UP000799772">
    <property type="component" value="Unassembled WGS sequence"/>
</dbReference>
<accession>A0A9P4ICM1</accession>
<evidence type="ECO:0000256" key="1">
    <source>
        <dbReference type="ARBA" id="ARBA00008078"/>
    </source>
</evidence>
<proteinExistence type="inferred from homology"/>
<feature type="region of interest" description="Disordered" evidence="6">
    <location>
        <begin position="120"/>
        <end position="188"/>
    </location>
</feature>
<name>A0A9P4ICM1_9PEZI</name>
<evidence type="ECO:0000259" key="7">
    <source>
        <dbReference type="Pfam" id="PF01974"/>
    </source>
</evidence>
<gene>
    <name evidence="8" type="ORF">NA57DRAFT_43935</name>
</gene>